<evidence type="ECO:0000256" key="3">
    <source>
        <dbReference type="ARBA" id="ARBA00022729"/>
    </source>
</evidence>
<dbReference type="Gene3D" id="1.10.510.10">
    <property type="entry name" value="Transferase(Phosphotransferase) domain 1"/>
    <property type="match status" value="1"/>
</dbReference>
<keyword evidence="7" id="KW-0808">Transferase</keyword>
<comment type="subcellular location">
    <subcellularLocation>
        <location evidence="1">Membrane</location>
        <topology evidence="1">Single-pass membrane protein</topology>
    </subcellularLocation>
</comment>
<keyword evidence="5" id="KW-0472">Membrane</keyword>
<evidence type="ECO:0000256" key="5">
    <source>
        <dbReference type="ARBA" id="ARBA00023136"/>
    </source>
</evidence>
<evidence type="ECO:0000256" key="2">
    <source>
        <dbReference type="ARBA" id="ARBA00022692"/>
    </source>
</evidence>
<dbReference type="PANTHER" id="PTHR47974:SF29">
    <property type="entry name" value="RECEPTOR-LIKE SERINE_THREONINE-PROTEIN KINASE"/>
    <property type="match status" value="1"/>
</dbReference>
<dbReference type="SUPFAM" id="SSF56112">
    <property type="entry name" value="Protein kinase-like (PK-like)"/>
    <property type="match status" value="1"/>
</dbReference>
<proteinExistence type="predicted"/>
<reference evidence="7" key="1">
    <citation type="submission" date="2020-06" db="EMBL/GenBank/DDBJ databases">
        <authorList>
            <person name="Li T."/>
            <person name="Hu X."/>
            <person name="Zhang T."/>
            <person name="Song X."/>
            <person name="Zhang H."/>
            <person name="Dai N."/>
            <person name="Sheng W."/>
            <person name="Hou X."/>
            <person name="Wei L."/>
        </authorList>
    </citation>
    <scope>NUCLEOTIDE SEQUENCE</scope>
    <source>
        <strain evidence="7">KEN8</strain>
        <tissue evidence="7">Leaf</tissue>
    </source>
</reference>
<evidence type="ECO:0000256" key="1">
    <source>
        <dbReference type="ARBA" id="ARBA00004167"/>
    </source>
</evidence>
<dbReference type="PANTHER" id="PTHR47974">
    <property type="entry name" value="OS07G0415500 PROTEIN"/>
    <property type="match status" value="1"/>
</dbReference>
<dbReference type="InterPro" id="IPR011009">
    <property type="entry name" value="Kinase-like_dom_sf"/>
</dbReference>
<evidence type="ECO:0000259" key="6">
    <source>
        <dbReference type="PROSITE" id="PS50011"/>
    </source>
</evidence>
<sequence>MNLVRLCGYCSEGSQRLLVYEFMKNGSLDKWIFPSYAGRESPDRLLDWSTRFLVAVGTAQGIAYFHEQCRNRIITCDIKPENILLDENFCPKVSDFGLAKLMGREASHVVTMVRGTRGYLAPKIIGGRRNLDMTYDAEDFFYPGWAFKEMTNGTPSKVADRRLEGAVDEEELFRALKVAFWCIQDEIGMRPTMGEVVKMLEGSVDINMPPMPQTVLELIEEGLDHVYKAMKREFNQFSSFTITTHPSSHATCSYSTMSPR</sequence>
<dbReference type="AlphaFoldDB" id="A0AAW2LTJ1"/>
<dbReference type="Gene3D" id="3.30.200.20">
    <property type="entry name" value="Phosphorylase Kinase, domain 1"/>
    <property type="match status" value="1"/>
</dbReference>
<dbReference type="GO" id="GO:0016020">
    <property type="term" value="C:membrane"/>
    <property type="evidence" value="ECO:0007669"/>
    <property type="project" value="UniProtKB-SubCell"/>
</dbReference>
<dbReference type="FunFam" id="1.10.510.10:FF:001424">
    <property type="entry name" value="Protein kinase superfamily protein"/>
    <property type="match status" value="1"/>
</dbReference>
<keyword evidence="3" id="KW-0732">Signal</keyword>
<accession>A0AAW2LTJ1</accession>
<dbReference type="PROSITE" id="PS50011">
    <property type="entry name" value="PROTEIN_KINASE_DOM"/>
    <property type="match status" value="1"/>
</dbReference>
<gene>
    <name evidence="7" type="ORF">Scaly_2446500</name>
</gene>
<dbReference type="EMBL" id="JACGWM010000016">
    <property type="protein sequence ID" value="KAL0321501.1"/>
    <property type="molecule type" value="Genomic_DNA"/>
</dbReference>
<evidence type="ECO:0000313" key="7">
    <source>
        <dbReference type="EMBL" id="KAL0321501.1"/>
    </source>
</evidence>
<reference evidence="7" key="2">
    <citation type="journal article" date="2024" name="Plant">
        <title>Genomic evolution and insights into agronomic trait innovations of Sesamum species.</title>
        <authorList>
            <person name="Miao H."/>
            <person name="Wang L."/>
            <person name="Qu L."/>
            <person name="Liu H."/>
            <person name="Sun Y."/>
            <person name="Le M."/>
            <person name="Wang Q."/>
            <person name="Wei S."/>
            <person name="Zheng Y."/>
            <person name="Lin W."/>
            <person name="Duan Y."/>
            <person name="Cao H."/>
            <person name="Xiong S."/>
            <person name="Wang X."/>
            <person name="Wei L."/>
            <person name="Li C."/>
            <person name="Ma Q."/>
            <person name="Ju M."/>
            <person name="Zhao R."/>
            <person name="Li G."/>
            <person name="Mu C."/>
            <person name="Tian Q."/>
            <person name="Mei H."/>
            <person name="Zhang T."/>
            <person name="Gao T."/>
            <person name="Zhang H."/>
        </authorList>
    </citation>
    <scope>NUCLEOTIDE SEQUENCE</scope>
    <source>
        <strain evidence="7">KEN8</strain>
    </source>
</reference>
<organism evidence="7">
    <name type="scientific">Sesamum calycinum</name>
    <dbReference type="NCBI Taxonomy" id="2727403"/>
    <lineage>
        <taxon>Eukaryota</taxon>
        <taxon>Viridiplantae</taxon>
        <taxon>Streptophyta</taxon>
        <taxon>Embryophyta</taxon>
        <taxon>Tracheophyta</taxon>
        <taxon>Spermatophyta</taxon>
        <taxon>Magnoliopsida</taxon>
        <taxon>eudicotyledons</taxon>
        <taxon>Gunneridae</taxon>
        <taxon>Pentapetalae</taxon>
        <taxon>asterids</taxon>
        <taxon>lamiids</taxon>
        <taxon>Lamiales</taxon>
        <taxon>Pedaliaceae</taxon>
        <taxon>Sesamum</taxon>
    </lineage>
</organism>
<evidence type="ECO:0000256" key="4">
    <source>
        <dbReference type="ARBA" id="ARBA00022989"/>
    </source>
</evidence>
<dbReference type="Pfam" id="PF00069">
    <property type="entry name" value="Pkinase"/>
    <property type="match status" value="1"/>
</dbReference>
<keyword evidence="4" id="KW-1133">Transmembrane helix</keyword>
<name>A0AAW2LTJ1_9LAMI</name>
<dbReference type="SMART" id="SM00220">
    <property type="entry name" value="S_TKc"/>
    <property type="match status" value="1"/>
</dbReference>
<dbReference type="GO" id="GO:0005524">
    <property type="term" value="F:ATP binding"/>
    <property type="evidence" value="ECO:0007669"/>
    <property type="project" value="InterPro"/>
</dbReference>
<comment type="caution">
    <text evidence="7">The sequence shown here is derived from an EMBL/GenBank/DDBJ whole genome shotgun (WGS) entry which is preliminary data.</text>
</comment>
<dbReference type="InterPro" id="IPR000719">
    <property type="entry name" value="Prot_kinase_dom"/>
</dbReference>
<protein>
    <submittedName>
        <fullName evidence="7">G-type lectin S-receptor-like serine/threonine-protein kinase</fullName>
    </submittedName>
</protein>
<dbReference type="GO" id="GO:0004672">
    <property type="term" value="F:protein kinase activity"/>
    <property type="evidence" value="ECO:0007669"/>
    <property type="project" value="InterPro"/>
</dbReference>
<keyword evidence="2" id="KW-0812">Transmembrane</keyword>
<feature type="domain" description="Protein kinase" evidence="6">
    <location>
        <begin position="1"/>
        <end position="211"/>
    </location>
</feature>
<keyword evidence="7" id="KW-0418">Kinase</keyword>